<sequence>MATAQDDVHVKQEPTSAAARTEGPWRRDEVVQLVHAWRQVVADDGDDDAAAQASKMRLCMAFQGFYGGATPRTMRGLMKTKKSLLRSYRFIAVFNQNHIIAKSMSATYGGQNWFEIPQHEQRRIAETHYKRKPFAYMDEEIFNEIAAILNEGPQASPIPSPADADDRATGYEEISATALTEHAYAEDNRSNAVHAMIDGKKSLVVLPPLRPARVITAWSRDDMFLLLRVWLEILDGSFVLGESTSAFDARLFARFQESLGGHSTRTPAAVKIKRLSLVKSFKFISDFNRDRIVTPVGVITASSVVPNLAKWHALSKMTRKSIIQEYYKKSHFTRLDEDMLPLIASIVKKTSKASAPNSDEDGAEEGSWTRDEDMLLLRAWRGVVDGYDKTFQRDETVGALDSRICQRFFVLSKGNTARNQKDVTDRQVTMVNTYVLISGFNLNNTNPTDGAVLQRSWFSLPKSERQSRISNASVSCTEIDEGMYTALEEIFLKEKAAMNTGVGAPLPTDTTATITWNRSEVIELLRAWLEVVTDGPLAEDEPVHVFNSRIYSKFVAQTRGNQMRTEREVIAKRDSIIHSFQFITDYNQKRPNAASGNNIVEGNDWFSKSHGDQRQLVEAHYKKGKFSFLYKDMLPVVQEIVEKSKALEPLESTPFSSPGLPAAGKPNARQQADSLPTKRKNDDAMSRTLTESTSLPASKHDLASSSSKKQKRAIDMQALASIIEAQTKYLSDLLVEMAEERKLQEEERQQMLELIQLDQEERRRDREDRRLKREQLALEWEQFHEERRIAGEQDRAMLSELLGQLS</sequence>
<feature type="coiled-coil region" evidence="1">
    <location>
        <begin position="734"/>
        <end position="777"/>
    </location>
</feature>
<dbReference type="EnsemblProtists" id="PYU1_T012944">
    <property type="protein sequence ID" value="PYU1_T012944"/>
    <property type="gene ID" value="PYU1_G012917"/>
</dbReference>
<dbReference type="AlphaFoldDB" id="K3X6U5"/>
<dbReference type="EMBL" id="GL376607">
    <property type="status" value="NOT_ANNOTATED_CDS"/>
    <property type="molecule type" value="Genomic_DNA"/>
</dbReference>
<organism evidence="3 4">
    <name type="scientific">Globisporangium ultimum (strain ATCC 200006 / CBS 805.95 / DAOM BR144)</name>
    <name type="common">Pythium ultimum</name>
    <dbReference type="NCBI Taxonomy" id="431595"/>
    <lineage>
        <taxon>Eukaryota</taxon>
        <taxon>Sar</taxon>
        <taxon>Stramenopiles</taxon>
        <taxon>Oomycota</taxon>
        <taxon>Peronosporomycetes</taxon>
        <taxon>Pythiales</taxon>
        <taxon>Pythiaceae</taxon>
        <taxon>Globisporangium</taxon>
    </lineage>
</organism>
<feature type="compositionally biased region" description="Polar residues" evidence="2">
    <location>
        <begin position="687"/>
        <end position="696"/>
    </location>
</feature>
<feature type="compositionally biased region" description="Basic and acidic residues" evidence="2">
    <location>
        <begin position="1"/>
        <end position="12"/>
    </location>
</feature>
<reference evidence="4" key="1">
    <citation type="journal article" date="2010" name="Genome Biol.">
        <title>Genome sequence of the necrotrophic plant pathogen Pythium ultimum reveals original pathogenicity mechanisms and effector repertoire.</title>
        <authorList>
            <person name="Levesque C.A."/>
            <person name="Brouwer H."/>
            <person name="Cano L."/>
            <person name="Hamilton J.P."/>
            <person name="Holt C."/>
            <person name="Huitema E."/>
            <person name="Raffaele S."/>
            <person name="Robideau G.P."/>
            <person name="Thines M."/>
            <person name="Win J."/>
            <person name="Zerillo M.M."/>
            <person name="Beakes G.W."/>
            <person name="Boore J.L."/>
            <person name="Busam D."/>
            <person name="Dumas B."/>
            <person name="Ferriera S."/>
            <person name="Fuerstenberg S.I."/>
            <person name="Gachon C.M."/>
            <person name="Gaulin E."/>
            <person name="Govers F."/>
            <person name="Grenville-Briggs L."/>
            <person name="Horner N."/>
            <person name="Hostetler J."/>
            <person name="Jiang R.H."/>
            <person name="Johnson J."/>
            <person name="Krajaejun T."/>
            <person name="Lin H."/>
            <person name="Meijer H.J."/>
            <person name="Moore B."/>
            <person name="Morris P."/>
            <person name="Phuntmart V."/>
            <person name="Puiu D."/>
            <person name="Shetty J."/>
            <person name="Stajich J.E."/>
            <person name="Tripathy S."/>
            <person name="Wawra S."/>
            <person name="van West P."/>
            <person name="Whitty B.R."/>
            <person name="Coutinho P.M."/>
            <person name="Henrissat B."/>
            <person name="Martin F."/>
            <person name="Thomas P.D."/>
            <person name="Tyler B.M."/>
            <person name="De Vries R.P."/>
            <person name="Kamoun S."/>
            <person name="Yandell M."/>
            <person name="Tisserat N."/>
            <person name="Buell C.R."/>
        </authorList>
    </citation>
    <scope>NUCLEOTIDE SEQUENCE</scope>
    <source>
        <strain evidence="4">DAOM:BR144</strain>
    </source>
</reference>
<keyword evidence="1" id="KW-0175">Coiled coil</keyword>
<dbReference type="Proteomes" id="UP000019132">
    <property type="component" value="Unassembled WGS sequence"/>
</dbReference>
<evidence type="ECO:0000313" key="4">
    <source>
        <dbReference type="Proteomes" id="UP000019132"/>
    </source>
</evidence>
<keyword evidence="4" id="KW-1185">Reference proteome</keyword>
<accession>K3X6U5</accession>
<evidence type="ECO:0000313" key="3">
    <source>
        <dbReference type="EnsemblProtists" id="PYU1_T012944"/>
    </source>
</evidence>
<dbReference type="HOGENOM" id="CLU_349687_0_0_1"/>
<reference evidence="4" key="2">
    <citation type="submission" date="2010-04" db="EMBL/GenBank/DDBJ databases">
        <authorList>
            <person name="Buell R."/>
            <person name="Hamilton J."/>
            <person name="Hostetler J."/>
        </authorList>
    </citation>
    <scope>NUCLEOTIDE SEQUENCE [LARGE SCALE GENOMIC DNA]</scope>
    <source>
        <strain evidence="4">DAOM:BR144</strain>
    </source>
</reference>
<proteinExistence type="predicted"/>
<dbReference type="VEuPathDB" id="FungiDB:PYU1_G012917"/>
<protein>
    <submittedName>
        <fullName evidence="3">Uncharacterized protein</fullName>
    </submittedName>
</protein>
<dbReference type="InParanoid" id="K3X6U5"/>
<feature type="region of interest" description="Disordered" evidence="2">
    <location>
        <begin position="1"/>
        <end position="24"/>
    </location>
</feature>
<evidence type="ECO:0000256" key="2">
    <source>
        <dbReference type="SAM" id="MobiDB-lite"/>
    </source>
</evidence>
<reference evidence="3" key="3">
    <citation type="submission" date="2015-02" db="UniProtKB">
        <authorList>
            <consortium name="EnsemblProtists"/>
        </authorList>
    </citation>
    <scope>IDENTIFICATION</scope>
    <source>
        <strain evidence="3">DAOM BR144</strain>
    </source>
</reference>
<feature type="region of interest" description="Disordered" evidence="2">
    <location>
        <begin position="650"/>
        <end position="710"/>
    </location>
</feature>
<dbReference type="eggNOG" id="ENOG502T3PQ">
    <property type="taxonomic scope" value="Eukaryota"/>
</dbReference>
<evidence type="ECO:0000256" key="1">
    <source>
        <dbReference type="SAM" id="Coils"/>
    </source>
</evidence>
<name>K3X6U5_GLOUD</name>